<keyword evidence="3 6" id="KW-0812">Transmembrane</keyword>
<evidence type="ECO:0000313" key="8">
    <source>
        <dbReference type="Proteomes" id="UP000187526"/>
    </source>
</evidence>
<evidence type="ECO:0000256" key="2">
    <source>
        <dbReference type="ARBA" id="ARBA00008564"/>
    </source>
</evidence>
<accession>A0A1R1I511</accession>
<feature type="transmembrane region" description="Helical" evidence="6">
    <location>
        <begin position="38"/>
        <end position="55"/>
    </location>
</feature>
<evidence type="ECO:0000256" key="5">
    <source>
        <dbReference type="ARBA" id="ARBA00023136"/>
    </source>
</evidence>
<proteinExistence type="inferred from homology"/>
<gene>
    <name evidence="7" type="ORF">BJN45_09875</name>
</gene>
<name>A0A1R1I511_9RHOO</name>
<keyword evidence="4 6" id="KW-1133">Transmembrane helix</keyword>
<organism evidence="7 8">
    <name type="scientific">Azonexus hydrophilus</name>
    <dbReference type="NCBI Taxonomy" id="418702"/>
    <lineage>
        <taxon>Bacteria</taxon>
        <taxon>Pseudomonadati</taxon>
        <taxon>Pseudomonadota</taxon>
        <taxon>Betaproteobacteria</taxon>
        <taxon>Rhodocyclales</taxon>
        <taxon>Azonexaceae</taxon>
        <taxon>Azonexus</taxon>
    </lineage>
</organism>
<reference evidence="7 8" key="1">
    <citation type="submission" date="2016-10" db="EMBL/GenBank/DDBJ databases">
        <title>Alkaliphiles isolated from bioreactors.</title>
        <authorList>
            <person name="Salah Z."/>
            <person name="Rout S.P."/>
            <person name="Humphreys P.N."/>
        </authorList>
    </citation>
    <scope>NUCLEOTIDE SEQUENCE [LARGE SCALE GENOMIC DNA]</scope>
    <source>
        <strain evidence="7 8">ZS02</strain>
    </source>
</reference>
<comment type="caution">
    <text evidence="7">The sequence shown here is derived from an EMBL/GenBank/DDBJ whole genome shotgun (WGS) entry which is preliminary data.</text>
</comment>
<dbReference type="GO" id="GO:0005886">
    <property type="term" value="C:plasma membrane"/>
    <property type="evidence" value="ECO:0007669"/>
    <property type="project" value="UniProtKB-ARBA"/>
</dbReference>
<comment type="similarity">
    <text evidence="2">Belongs to the CbiQ family.</text>
</comment>
<dbReference type="Proteomes" id="UP000187526">
    <property type="component" value="Unassembled WGS sequence"/>
</dbReference>
<feature type="transmembrane region" description="Helical" evidence="6">
    <location>
        <begin position="67"/>
        <end position="86"/>
    </location>
</feature>
<dbReference type="Pfam" id="PF02361">
    <property type="entry name" value="CbiQ"/>
    <property type="match status" value="1"/>
</dbReference>
<dbReference type="STRING" id="418702.BJN45_09875"/>
<feature type="transmembrane region" description="Helical" evidence="6">
    <location>
        <begin position="12"/>
        <end position="32"/>
    </location>
</feature>
<keyword evidence="5 6" id="KW-0472">Membrane</keyword>
<feature type="transmembrane region" description="Helical" evidence="6">
    <location>
        <begin position="106"/>
        <end position="134"/>
    </location>
</feature>
<protein>
    <recommendedName>
        <fullName evidence="9">Cobalt transporter</fullName>
    </recommendedName>
</protein>
<sequence>MANGPARGRLCFWSHFLHPSAALALWFAAVVAVQYLDYPGLAVVAIVLLAVPGVLRPWLGFVRRARWLLLTLWLILAYNTPGEAYADLAWAPTYEGLAEASLHAVRLVVMLGCLAWLFARLGRAGLLAGLWGLLRPCRRLGLDSERLVVRLSLVLENLQREQEKGAWRRVLAAAPDFEQGPEVVHLTVAAWQGRDTLLLALSLCCLIAVVIS</sequence>
<evidence type="ECO:0000256" key="6">
    <source>
        <dbReference type="SAM" id="Phobius"/>
    </source>
</evidence>
<dbReference type="InterPro" id="IPR003339">
    <property type="entry name" value="ABC/ECF_trnsptr_transmembrane"/>
</dbReference>
<evidence type="ECO:0000256" key="1">
    <source>
        <dbReference type="ARBA" id="ARBA00004141"/>
    </source>
</evidence>
<evidence type="ECO:0000256" key="3">
    <source>
        <dbReference type="ARBA" id="ARBA00022692"/>
    </source>
</evidence>
<evidence type="ECO:0008006" key="9">
    <source>
        <dbReference type="Google" id="ProtNLM"/>
    </source>
</evidence>
<dbReference type="OrthoDB" id="5784756at2"/>
<dbReference type="EMBL" id="MTHD01000003">
    <property type="protein sequence ID" value="OMG53729.1"/>
    <property type="molecule type" value="Genomic_DNA"/>
</dbReference>
<evidence type="ECO:0000256" key="4">
    <source>
        <dbReference type="ARBA" id="ARBA00022989"/>
    </source>
</evidence>
<dbReference type="AlphaFoldDB" id="A0A1R1I511"/>
<evidence type="ECO:0000313" key="7">
    <source>
        <dbReference type="EMBL" id="OMG53729.1"/>
    </source>
</evidence>
<comment type="subcellular location">
    <subcellularLocation>
        <location evidence="1">Membrane</location>
        <topology evidence="1">Multi-pass membrane protein</topology>
    </subcellularLocation>
</comment>
<keyword evidence="8" id="KW-1185">Reference proteome</keyword>